<dbReference type="GO" id="GO:0006261">
    <property type="term" value="P:DNA-templated DNA replication"/>
    <property type="evidence" value="ECO:0007669"/>
    <property type="project" value="TreeGrafter"/>
</dbReference>
<dbReference type="InterPro" id="IPR009072">
    <property type="entry name" value="Histone-fold"/>
</dbReference>
<dbReference type="InterPro" id="IPR050568">
    <property type="entry name" value="Transcr_DNA_Rep_Reg"/>
</dbReference>
<feature type="compositionally biased region" description="Acidic residues" evidence="3">
    <location>
        <begin position="200"/>
        <end position="209"/>
    </location>
</feature>
<feature type="region of interest" description="Disordered" evidence="3">
    <location>
        <begin position="108"/>
        <end position="136"/>
    </location>
</feature>
<dbReference type="PANTHER" id="PTHR10252:SF54">
    <property type="entry name" value="CHROMATIN ACCESSIBILITY COMPLEX PROTEIN 1"/>
    <property type="match status" value="1"/>
</dbReference>
<dbReference type="Gene3D" id="1.10.20.10">
    <property type="entry name" value="Histone, subunit A"/>
    <property type="match status" value="1"/>
</dbReference>
<accession>A0AAN7YAJ1</accession>
<dbReference type="GO" id="GO:0008623">
    <property type="term" value="C:CHRAC"/>
    <property type="evidence" value="ECO:0007669"/>
    <property type="project" value="TreeGrafter"/>
</dbReference>
<comment type="subcellular location">
    <subcellularLocation>
        <location evidence="1">Nucleus</location>
    </subcellularLocation>
</comment>
<keyword evidence="6" id="KW-1185">Reference proteome</keyword>
<gene>
    <name evidence="5" type="ORF">LTR05_004572</name>
</gene>
<evidence type="ECO:0000313" key="6">
    <source>
        <dbReference type="Proteomes" id="UP001309876"/>
    </source>
</evidence>
<dbReference type="InterPro" id="IPR003958">
    <property type="entry name" value="CBFA_NFYB_domain"/>
</dbReference>
<evidence type="ECO:0000256" key="1">
    <source>
        <dbReference type="ARBA" id="ARBA00004123"/>
    </source>
</evidence>
<dbReference type="CDD" id="cd23645">
    <property type="entry name" value="HFD_Dpb3-like"/>
    <property type="match status" value="1"/>
</dbReference>
<evidence type="ECO:0000256" key="3">
    <source>
        <dbReference type="SAM" id="MobiDB-lite"/>
    </source>
</evidence>
<dbReference type="GO" id="GO:0046982">
    <property type="term" value="F:protein heterodimerization activity"/>
    <property type="evidence" value="ECO:0007669"/>
    <property type="project" value="InterPro"/>
</dbReference>
<name>A0AAN7YAJ1_9EURO</name>
<comment type="caution">
    <text evidence="5">The sequence shown here is derived from an EMBL/GenBank/DDBJ whole genome shotgun (WGS) entry which is preliminary data.</text>
</comment>
<dbReference type="AlphaFoldDB" id="A0AAN7YAJ1"/>
<dbReference type="EMBL" id="JAVRRJ010000004">
    <property type="protein sequence ID" value="KAK5085291.1"/>
    <property type="molecule type" value="Genomic_DNA"/>
</dbReference>
<evidence type="ECO:0000256" key="2">
    <source>
        <dbReference type="ARBA" id="ARBA00023242"/>
    </source>
</evidence>
<sequence>MPYVTTAIPRPEEITGTSTLPLARVKKIIAQDEDISQASNSAAFAISVATEEFLRYLTEQAFNVAKSEAKPRKNIQYKDIAAAVSKLDNLQFLSDVVPRTITYKQVKEKDQKVKDGKDTITNGTNGHEAEEGDEALTSKQRSIAHMMGHPHAHTNGNHGMSESEPMSPAQQRISLSMATSPIVDRPDQPQRNGHAHPSSDADDDVEMDV</sequence>
<dbReference type="SUPFAM" id="SSF47113">
    <property type="entry name" value="Histone-fold"/>
    <property type="match status" value="1"/>
</dbReference>
<protein>
    <recommendedName>
        <fullName evidence="4">Transcription factor CBF/NF-Y/archaeal histone domain-containing protein</fullName>
    </recommendedName>
</protein>
<feature type="domain" description="Transcription factor CBF/NF-Y/archaeal histone" evidence="4">
    <location>
        <begin position="19"/>
        <end position="84"/>
    </location>
</feature>
<organism evidence="5 6">
    <name type="scientific">Lithohypha guttulata</name>
    <dbReference type="NCBI Taxonomy" id="1690604"/>
    <lineage>
        <taxon>Eukaryota</taxon>
        <taxon>Fungi</taxon>
        <taxon>Dikarya</taxon>
        <taxon>Ascomycota</taxon>
        <taxon>Pezizomycotina</taxon>
        <taxon>Eurotiomycetes</taxon>
        <taxon>Chaetothyriomycetidae</taxon>
        <taxon>Chaetothyriales</taxon>
        <taxon>Trichomeriaceae</taxon>
        <taxon>Lithohypha</taxon>
    </lineage>
</organism>
<feature type="region of interest" description="Disordered" evidence="3">
    <location>
        <begin position="148"/>
        <end position="209"/>
    </location>
</feature>
<dbReference type="PANTHER" id="PTHR10252">
    <property type="entry name" value="HISTONE-LIKE TRANSCRIPTION FACTOR CCAAT-RELATED"/>
    <property type="match status" value="1"/>
</dbReference>
<evidence type="ECO:0000259" key="4">
    <source>
        <dbReference type="Pfam" id="PF00808"/>
    </source>
</evidence>
<feature type="compositionally biased region" description="Polar residues" evidence="3">
    <location>
        <begin position="168"/>
        <end position="179"/>
    </location>
</feature>
<feature type="compositionally biased region" description="Basic and acidic residues" evidence="3">
    <location>
        <begin position="108"/>
        <end position="118"/>
    </location>
</feature>
<dbReference type="Proteomes" id="UP001309876">
    <property type="component" value="Unassembled WGS sequence"/>
</dbReference>
<dbReference type="Pfam" id="PF00808">
    <property type="entry name" value="CBFD_NFYB_HMF"/>
    <property type="match status" value="1"/>
</dbReference>
<reference evidence="5 6" key="1">
    <citation type="submission" date="2023-08" db="EMBL/GenBank/DDBJ databases">
        <title>Black Yeasts Isolated from many extreme environments.</title>
        <authorList>
            <person name="Coleine C."/>
            <person name="Stajich J.E."/>
            <person name="Selbmann L."/>
        </authorList>
    </citation>
    <scope>NUCLEOTIDE SEQUENCE [LARGE SCALE GENOMIC DNA]</scope>
    <source>
        <strain evidence="5 6">CCFEE 5910</strain>
    </source>
</reference>
<evidence type="ECO:0000313" key="5">
    <source>
        <dbReference type="EMBL" id="KAK5085291.1"/>
    </source>
</evidence>
<proteinExistence type="predicted"/>
<keyword evidence="2" id="KW-0539">Nucleus</keyword>